<evidence type="ECO:0000256" key="6">
    <source>
        <dbReference type="SAM" id="SignalP"/>
    </source>
</evidence>
<organism evidence="8 9">
    <name type="scientific">Aneurinibacillus aneurinilyticus ATCC 12856</name>
    <dbReference type="NCBI Taxonomy" id="649747"/>
    <lineage>
        <taxon>Bacteria</taxon>
        <taxon>Bacillati</taxon>
        <taxon>Bacillota</taxon>
        <taxon>Bacilli</taxon>
        <taxon>Bacillales</taxon>
        <taxon>Paenibacillaceae</taxon>
        <taxon>Aneurinibacillus group</taxon>
        <taxon>Aneurinibacillus</taxon>
    </lineage>
</organism>
<evidence type="ECO:0000256" key="1">
    <source>
        <dbReference type="ARBA" id="ARBA00004442"/>
    </source>
</evidence>
<dbReference type="InterPro" id="IPR006690">
    <property type="entry name" value="OMPA-like_CS"/>
</dbReference>
<comment type="caution">
    <text evidence="8">The sequence shown here is derived from an EMBL/GenBank/DDBJ whole genome shotgun (WGS) entry which is preliminary data.</text>
</comment>
<keyword evidence="3" id="KW-0998">Cell outer membrane</keyword>
<reference evidence="8 9" key="1">
    <citation type="submission" date="2013-08" db="EMBL/GenBank/DDBJ databases">
        <authorList>
            <person name="Weinstock G."/>
            <person name="Sodergren E."/>
            <person name="Wylie T."/>
            <person name="Fulton L."/>
            <person name="Fulton R."/>
            <person name="Fronick C."/>
            <person name="O'Laughlin M."/>
            <person name="Godfrey J."/>
            <person name="Miner T."/>
            <person name="Herter B."/>
            <person name="Appelbaum E."/>
            <person name="Cordes M."/>
            <person name="Lek S."/>
            <person name="Wollam A."/>
            <person name="Pepin K.H."/>
            <person name="Palsikar V.B."/>
            <person name="Mitreva M."/>
            <person name="Wilson R.K."/>
        </authorList>
    </citation>
    <scope>NUCLEOTIDE SEQUENCE [LARGE SCALE GENOMIC DNA]</scope>
    <source>
        <strain evidence="8 9">ATCC 12856</strain>
    </source>
</reference>
<dbReference type="PANTHER" id="PTHR30329">
    <property type="entry name" value="STATOR ELEMENT OF FLAGELLAR MOTOR COMPLEX"/>
    <property type="match status" value="1"/>
</dbReference>
<dbReference type="GO" id="GO:0009279">
    <property type="term" value="C:cell outer membrane"/>
    <property type="evidence" value="ECO:0007669"/>
    <property type="project" value="UniProtKB-SubCell"/>
</dbReference>
<feature type="signal peptide" evidence="6">
    <location>
        <begin position="1"/>
        <end position="37"/>
    </location>
</feature>
<sequence>MERTNNERSRSAMCALIKRIATIMLVCSLAFSLSACTGEEKSTSAEQSEPITPGNPIEPGTPITPGKPIEPGTPITPGKPIEPGTPISISINNPDVKVTPEKDGITLRLPNKLLFDYNSDTLRPEAEKLLAQIAGELKKIGKANVEIHGHTDSKGSEQYNLALSEKRAKAVEHYLATMTGLEGITLSTKGFGKTKPTAPNDTEEHREQNRRVEIIIRSSAP</sequence>
<gene>
    <name evidence="8" type="ORF">HMPREF0083_04279</name>
</gene>
<dbReference type="Pfam" id="PF00691">
    <property type="entry name" value="OmpA"/>
    <property type="match status" value="1"/>
</dbReference>
<feature type="compositionally biased region" description="Basic and acidic residues" evidence="5">
    <location>
        <begin position="202"/>
        <end position="214"/>
    </location>
</feature>
<dbReference type="CDD" id="cd07185">
    <property type="entry name" value="OmpA_C-like"/>
    <property type="match status" value="1"/>
</dbReference>
<evidence type="ECO:0000259" key="7">
    <source>
        <dbReference type="PROSITE" id="PS51123"/>
    </source>
</evidence>
<dbReference type="Proteomes" id="UP000016511">
    <property type="component" value="Unassembled WGS sequence"/>
</dbReference>
<keyword evidence="2 4" id="KW-0472">Membrane</keyword>
<feature type="region of interest" description="Disordered" evidence="5">
    <location>
        <begin position="186"/>
        <end position="221"/>
    </location>
</feature>
<protein>
    <submittedName>
        <fullName evidence="8">Outer membrane protein A family protein</fullName>
    </submittedName>
</protein>
<dbReference type="InterPro" id="IPR036737">
    <property type="entry name" value="OmpA-like_sf"/>
</dbReference>
<dbReference type="SUPFAM" id="SSF103088">
    <property type="entry name" value="OmpA-like"/>
    <property type="match status" value="1"/>
</dbReference>
<dbReference type="InterPro" id="IPR050330">
    <property type="entry name" value="Bact_OuterMem_StrucFunc"/>
</dbReference>
<comment type="subcellular location">
    <subcellularLocation>
        <location evidence="1">Cell outer membrane</location>
    </subcellularLocation>
</comment>
<dbReference type="eggNOG" id="COG2885">
    <property type="taxonomic scope" value="Bacteria"/>
</dbReference>
<evidence type="ECO:0000256" key="3">
    <source>
        <dbReference type="ARBA" id="ARBA00023237"/>
    </source>
</evidence>
<keyword evidence="9" id="KW-1185">Reference proteome</keyword>
<dbReference type="PATRIC" id="fig|649747.3.peg.3879"/>
<accession>U1WY42</accession>
<evidence type="ECO:0000313" key="9">
    <source>
        <dbReference type="Proteomes" id="UP000016511"/>
    </source>
</evidence>
<dbReference type="PRINTS" id="PR01021">
    <property type="entry name" value="OMPADOMAIN"/>
</dbReference>
<dbReference type="EMBL" id="AWSJ01000259">
    <property type="protein sequence ID" value="ERI07610.1"/>
    <property type="molecule type" value="Genomic_DNA"/>
</dbReference>
<evidence type="ECO:0000256" key="4">
    <source>
        <dbReference type="PROSITE-ProRule" id="PRU00473"/>
    </source>
</evidence>
<dbReference type="PANTHER" id="PTHR30329:SF21">
    <property type="entry name" value="LIPOPROTEIN YIAD-RELATED"/>
    <property type="match status" value="1"/>
</dbReference>
<dbReference type="Gene3D" id="3.30.1330.60">
    <property type="entry name" value="OmpA-like domain"/>
    <property type="match status" value="1"/>
</dbReference>
<dbReference type="HOGENOM" id="CLU_016890_9_0_9"/>
<name>U1WY42_ANEAE</name>
<feature type="chain" id="PRO_5039448421" evidence="6">
    <location>
        <begin position="38"/>
        <end position="221"/>
    </location>
</feature>
<keyword evidence="6" id="KW-0732">Signal</keyword>
<dbReference type="InterPro" id="IPR006664">
    <property type="entry name" value="OMP_bac"/>
</dbReference>
<dbReference type="AlphaFoldDB" id="U1WY42"/>
<dbReference type="STRING" id="649747.HMPREF0083_04279"/>
<feature type="domain" description="OmpA-like" evidence="7">
    <location>
        <begin position="102"/>
        <end position="220"/>
    </location>
</feature>
<evidence type="ECO:0000256" key="5">
    <source>
        <dbReference type="SAM" id="MobiDB-lite"/>
    </source>
</evidence>
<dbReference type="PROSITE" id="PS01068">
    <property type="entry name" value="OMPA_1"/>
    <property type="match status" value="1"/>
</dbReference>
<feature type="region of interest" description="Disordered" evidence="5">
    <location>
        <begin position="42"/>
        <end position="94"/>
    </location>
</feature>
<dbReference type="PROSITE" id="PS51123">
    <property type="entry name" value="OMPA_2"/>
    <property type="match status" value="1"/>
</dbReference>
<dbReference type="InterPro" id="IPR006665">
    <property type="entry name" value="OmpA-like"/>
</dbReference>
<evidence type="ECO:0000313" key="8">
    <source>
        <dbReference type="EMBL" id="ERI07610.1"/>
    </source>
</evidence>
<proteinExistence type="predicted"/>
<evidence type="ECO:0000256" key="2">
    <source>
        <dbReference type="ARBA" id="ARBA00023136"/>
    </source>
</evidence>